<proteinExistence type="predicted"/>
<organism evidence="2 3">
    <name type="scientific">Frateuria flava</name>
    <dbReference type="NCBI Taxonomy" id="2821489"/>
    <lineage>
        <taxon>Bacteria</taxon>
        <taxon>Pseudomonadati</taxon>
        <taxon>Pseudomonadota</taxon>
        <taxon>Gammaproteobacteria</taxon>
        <taxon>Lysobacterales</taxon>
        <taxon>Rhodanobacteraceae</taxon>
        <taxon>Frateuria</taxon>
    </lineage>
</organism>
<feature type="chain" id="PRO_5045795618" evidence="1">
    <location>
        <begin position="30"/>
        <end position="112"/>
    </location>
</feature>
<dbReference type="InterPro" id="IPR024447">
    <property type="entry name" value="YXWGXW_rpt"/>
</dbReference>
<reference evidence="2 3" key="1">
    <citation type="submission" date="2021-04" db="EMBL/GenBank/DDBJ databases">
        <authorList>
            <person name="Huq M.A."/>
        </authorList>
    </citation>
    <scope>NUCLEOTIDE SEQUENCE [LARGE SCALE GENOMIC DNA]</scope>
    <source>
        <strain evidence="2 3">MAH-13</strain>
    </source>
</reference>
<dbReference type="Pfam" id="PF12779">
    <property type="entry name" value="WXXGXW"/>
    <property type="match status" value="1"/>
</dbReference>
<comment type="caution">
    <text evidence="2">The sequence shown here is derived from an EMBL/GenBank/DDBJ whole genome shotgun (WGS) entry which is preliminary data.</text>
</comment>
<keyword evidence="1" id="KW-0732">Signal</keyword>
<feature type="signal peptide" evidence="1">
    <location>
        <begin position="1"/>
        <end position="29"/>
    </location>
</feature>
<evidence type="ECO:0000256" key="1">
    <source>
        <dbReference type="SAM" id="SignalP"/>
    </source>
</evidence>
<keyword evidence="3" id="KW-1185">Reference proteome</keyword>
<dbReference type="EMBL" id="JAGJRS010000018">
    <property type="protein sequence ID" value="MBP1474556.1"/>
    <property type="molecule type" value="Genomic_DNA"/>
</dbReference>
<evidence type="ECO:0000313" key="3">
    <source>
        <dbReference type="Proteomes" id="UP000823790"/>
    </source>
</evidence>
<name>A0ABS4DNF0_9GAMM</name>
<accession>A0ABS4DNF0</accession>
<protein>
    <submittedName>
        <fullName evidence="2">YXWGXW repeat-containing protein</fullName>
    </submittedName>
</protein>
<dbReference type="Proteomes" id="UP000823790">
    <property type="component" value="Unassembled WGS sequence"/>
</dbReference>
<evidence type="ECO:0000313" key="2">
    <source>
        <dbReference type="EMBL" id="MBP1474556.1"/>
    </source>
</evidence>
<dbReference type="RefSeq" id="WP_209619537.1">
    <property type="nucleotide sequence ID" value="NZ_JAGJRS010000018.1"/>
</dbReference>
<gene>
    <name evidence="2" type="ORF">J7I44_09590</name>
</gene>
<sequence length="112" mass="13168">MIAITRPLALLAGLGLALGAAAYAPASQANPHVTVDVRLGVPPPPPPVRVVHVRPRPGYVWAPGYWRWSPRIHRHEWREGYWVRERPGYRYRPARRERHGRDWRFHRGHWHR</sequence>